<reference evidence="2" key="1">
    <citation type="submission" date="2016-10" db="EMBL/GenBank/DDBJ databases">
        <authorList>
            <person name="Varghese N."/>
            <person name="Submissions S."/>
        </authorList>
    </citation>
    <scope>NUCLEOTIDE SEQUENCE [LARGE SCALE GENOMIC DNA]</scope>
    <source>
        <strain evidence="2">LMG 24016</strain>
    </source>
</reference>
<evidence type="ECO:0000313" key="2">
    <source>
        <dbReference type="Proteomes" id="UP000243606"/>
    </source>
</evidence>
<dbReference type="Proteomes" id="UP000243606">
    <property type="component" value="Unassembled WGS sequence"/>
</dbReference>
<name>A0A1I3CED6_9PSED</name>
<sequence length="65" mass="7127">MELSSAPMNRVPLAMEDVLLPCLQQVQLIFDSLLNDIRLLTADHLNALIDHAACGPEPQLSSSRT</sequence>
<proteinExistence type="predicted"/>
<organism evidence="1 2">
    <name type="scientific">Pseudomonas guineae</name>
    <dbReference type="NCBI Taxonomy" id="425504"/>
    <lineage>
        <taxon>Bacteria</taxon>
        <taxon>Pseudomonadati</taxon>
        <taxon>Pseudomonadota</taxon>
        <taxon>Gammaproteobacteria</taxon>
        <taxon>Pseudomonadales</taxon>
        <taxon>Pseudomonadaceae</taxon>
        <taxon>Pseudomonas</taxon>
    </lineage>
</organism>
<accession>A0A1I3CED6</accession>
<gene>
    <name evidence="1" type="ORF">SAMN05216206_0026</name>
</gene>
<keyword evidence="2" id="KW-1185">Reference proteome</keyword>
<evidence type="ECO:0000313" key="1">
    <source>
        <dbReference type="EMBL" id="SFH72579.1"/>
    </source>
</evidence>
<dbReference type="EMBL" id="FOQL01000001">
    <property type="protein sequence ID" value="SFH72579.1"/>
    <property type="molecule type" value="Genomic_DNA"/>
</dbReference>
<protein>
    <submittedName>
        <fullName evidence="1">Uncharacterized protein</fullName>
    </submittedName>
</protein>
<dbReference type="AlphaFoldDB" id="A0A1I3CED6"/>